<evidence type="ECO:0000256" key="9">
    <source>
        <dbReference type="SAM" id="Coils"/>
    </source>
</evidence>
<evidence type="ECO:0000256" key="2">
    <source>
        <dbReference type="ARBA" id="ARBA00012438"/>
    </source>
</evidence>
<dbReference type="InterPro" id="IPR003594">
    <property type="entry name" value="HATPase_dom"/>
</dbReference>
<keyword evidence="7" id="KW-0067">ATP-binding</keyword>
<dbReference type="InterPro" id="IPR036890">
    <property type="entry name" value="HATPase_C_sf"/>
</dbReference>
<evidence type="ECO:0000256" key="3">
    <source>
        <dbReference type="ARBA" id="ARBA00022553"/>
    </source>
</evidence>
<dbReference type="Pfam" id="PF23539">
    <property type="entry name" value="DUF7134"/>
    <property type="match status" value="1"/>
</dbReference>
<dbReference type="GO" id="GO:0005524">
    <property type="term" value="F:ATP binding"/>
    <property type="evidence" value="ECO:0007669"/>
    <property type="project" value="UniProtKB-KW"/>
</dbReference>
<evidence type="ECO:0000259" key="13">
    <source>
        <dbReference type="Pfam" id="PF23539"/>
    </source>
</evidence>
<evidence type="ECO:0000256" key="10">
    <source>
        <dbReference type="SAM" id="Phobius"/>
    </source>
</evidence>
<evidence type="ECO:0000313" key="14">
    <source>
        <dbReference type="EMBL" id="TDO45110.1"/>
    </source>
</evidence>
<evidence type="ECO:0000259" key="12">
    <source>
        <dbReference type="Pfam" id="PF07730"/>
    </source>
</evidence>
<feature type="coiled-coil region" evidence="9">
    <location>
        <begin position="174"/>
        <end position="201"/>
    </location>
</feature>
<dbReference type="Gene3D" id="1.20.5.1930">
    <property type="match status" value="1"/>
</dbReference>
<evidence type="ECO:0000256" key="7">
    <source>
        <dbReference type="ARBA" id="ARBA00022840"/>
    </source>
</evidence>
<dbReference type="RefSeq" id="WP_166665600.1">
    <property type="nucleotide sequence ID" value="NZ_SNWQ01000014.1"/>
</dbReference>
<feature type="domain" description="DUF7134" evidence="13">
    <location>
        <begin position="33"/>
        <end position="165"/>
    </location>
</feature>
<feature type="transmembrane region" description="Helical" evidence="10">
    <location>
        <begin position="119"/>
        <end position="139"/>
    </location>
</feature>
<dbReference type="AlphaFoldDB" id="A0A4R6K6T6"/>
<keyword evidence="10" id="KW-0472">Membrane</keyword>
<keyword evidence="6 14" id="KW-0418">Kinase</keyword>
<dbReference type="InterPro" id="IPR050482">
    <property type="entry name" value="Sensor_HK_TwoCompSys"/>
</dbReference>
<evidence type="ECO:0000256" key="8">
    <source>
        <dbReference type="ARBA" id="ARBA00023012"/>
    </source>
</evidence>
<evidence type="ECO:0000256" key="6">
    <source>
        <dbReference type="ARBA" id="ARBA00022777"/>
    </source>
</evidence>
<dbReference type="GO" id="GO:0046983">
    <property type="term" value="F:protein dimerization activity"/>
    <property type="evidence" value="ECO:0007669"/>
    <property type="project" value="InterPro"/>
</dbReference>
<comment type="caution">
    <text evidence="14">The sequence shown here is derived from an EMBL/GenBank/DDBJ whole genome shotgun (WGS) entry which is preliminary data.</text>
</comment>
<organism evidence="14 15">
    <name type="scientific">Kribbella caucasensis</name>
    <dbReference type="NCBI Taxonomy" id="2512215"/>
    <lineage>
        <taxon>Bacteria</taxon>
        <taxon>Bacillati</taxon>
        <taxon>Actinomycetota</taxon>
        <taxon>Actinomycetes</taxon>
        <taxon>Propionibacteriales</taxon>
        <taxon>Kribbellaceae</taxon>
        <taxon>Kribbella</taxon>
    </lineage>
</organism>
<evidence type="ECO:0000256" key="1">
    <source>
        <dbReference type="ARBA" id="ARBA00000085"/>
    </source>
</evidence>
<evidence type="ECO:0000259" key="11">
    <source>
        <dbReference type="Pfam" id="PF02518"/>
    </source>
</evidence>
<reference evidence="14 15" key="1">
    <citation type="submission" date="2019-03" db="EMBL/GenBank/DDBJ databases">
        <title>Genomic Encyclopedia of Type Strains, Phase III (KMG-III): the genomes of soil and plant-associated and newly described type strains.</title>
        <authorList>
            <person name="Whitman W."/>
        </authorList>
    </citation>
    <scope>NUCLEOTIDE SEQUENCE [LARGE SCALE GENOMIC DNA]</scope>
    <source>
        <strain evidence="14 15">VKM Ac-2527</strain>
    </source>
</reference>
<feature type="transmembrane region" description="Helical" evidence="10">
    <location>
        <begin position="29"/>
        <end position="47"/>
    </location>
</feature>
<comment type="catalytic activity">
    <reaction evidence="1">
        <text>ATP + protein L-histidine = ADP + protein N-phospho-L-histidine.</text>
        <dbReference type="EC" id="2.7.13.3"/>
    </reaction>
</comment>
<dbReference type="Pfam" id="PF02518">
    <property type="entry name" value="HATPase_c"/>
    <property type="match status" value="1"/>
</dbReference>
<dbReference type="PANTHER" id="PTHR24421">
    <property type="entry name" value="NITRATE/NITRITE SENSOR PROTEIN NARX-RELATED"/>
    <property type="match status" value="1"/>
</dbReference>
<dbReference type="Pfam" id="PF07730">
    <property type="entry name" value="HisKA_3"/>
    <property type="match status" value="1"/>
</dbReference>
<evidence type="ECO:0000256" key="4">
    <source>
        <dbReference type="ARBA" id="ARBA00022679"/>
    </source>
</evidence>
<dbReference type="Proteomes" id="UP000295388">
    <property type="component" value="Unassembled WGS sequence"/>
</dbReference>
<keyword evidence="10" id="KW-1133">Transmembrane helix</keyword>
<evidence type="ECO:0000256" key="5">
    <source>
        <dbReference type="ARBA" id="ARBA00022741"/>
    </source>
</evidence>
<keyword evidence="5" id="KW-0547">Nucleotide-binding</keyword>
<protein>
    <recommendedName>
        <fullName evidence="2">histidine kinase</fullName>
        <ecNumber evidence="2">2.7.13.3</ecNumber>
    </recommendedName>
</protein>
<dbReference type="EMBL" id="SNWQ01000014">
    <property type="protein sequence ID" value="TDO45110.1"/>
    <property type="molecule type" value="Genomic_DNA"/>
</dbReference>
<dbReference type="PANTHER" id="PTHR24421:SF10">
    <property type="entry name" value="NITRATE_NITRITE SENSOR PROTEIN NARQ"/>
    <property type="match status" value="1"/>
</dbReference>
<accession>A0A4R6K6T6</accession>
<keyword evidence="8" id="KW-0902">Two-component regulatory system</keyword>
<feature type="domain" description="Histidine kinase/HSP90-like ATPase" evidence="11">
    <location>
        <begin position="305"/>
        <end position="393"/>
    </location>
</feature>
<keyword evidence="4" id="KW-0808">Transferase</keyword>
<dbReference type="Gene3D" id="3.30.565.10">
    <property type="entry name" value="Histidine kinase-like ATPase, C-terminal domain"/>
    <property type="match status" value="1"/>
</dbReference>
<feature type="transmembrane region" description="Helical" evidence="10">
    <location>
        <begin position="145"/>
        <end position="162"/>
    </location>
</feature>
<dbReference type="EC" id="2.7.13.3" evidence="2"/>
<proteinExistence type="predicted"/>
<sequence>MTVRTARWGRSVSTRWSAGFRSESAREDLLLGGVVGFAGLLEIVAGAVDQHRLVASVSVMGMAAALVFRRRHPLVVLVAVLLLFLIQSVAGVPANAQLATLACALIAAYSVGAHSEFAAAAAGLLLGLLVVVGLIYADGGGPSDYGFGALVVAGPWLTGVLVRRRVVAAADSDAKAAAVAASAQERALKAAEDERARIARELHDVVSHGLSAMVVQATAAAELLDRDPERARAAMHEVQRTGREAMVEMKHLLGVLRPSEGQARHPQPTLDEVAELVRAEQASGRTVSLEIAGGRRELPRGLALSAYRIVQEALTNVRKHAGDASAHVCVRFEPAALQIEVIDDAEPSGSKVADPGYGLAGMRERAQLYGGRVEAGPRTDRPGWYVRATFPLEQK</sequence>
<evidence type="ECO:0000313" key="15">
    <source>
        <dbReference type="Proteomes" id="UP000295388"/>
    </source>
</evidence>
<keyword evidence="3" id="KW-0597">Phosphoprotein</keyword>
<keyword evidence="9" id="KW-0175">Coiled coil</keyword>
<gene>
    <name evidence="14" type="ORF">EV643_114255</name>
</gene>
<dbReference type="GO" id="GO:0016020">
    <property type="term" value="C:membrane"/>
    <property type="evidence" value="ECO:0007669"/>
    <property type="project" value="InterPro"/>
</dbReference>
<feature type="domain" description="Signal transduction histidine kinase subgroup 3 dimerisation and phosphoacceptor" evidence="12">
    <location>
        <begin position="194"/>
        <end position="260"/>
    </location>
</feature>
<name>A0A4R6K6T6_9ACTN</name>
<dbReference type="CDD" id="cd16917">
    <property type="entry name" value="HATPase_UhpB-NarQ-NarX-like"/>
    <property type="match status" value="1"/>
</dbReference>
<keyword evidence="15" id="KW-1185">Reference proteome</keyword>
<dbReference type="SUPFAM" id="SSF55874">
    <property type="entry name" value="ATPase domain of HSP90 chaperone/DNA topoisomerase II/histidine kinase"/>
    <property type="match status" value="1"/>
</dbReference>
<keyword evidence="10" id="KW-0812">Transmembrane</keyword>
<feature type="transmembrane region" description="Helical" evidence="10">
    <location>
        <begin position="74"/>
        <end position="90"/>
    </location>
</feature>
<dbReference type="InterPro" id="IPR011712">
    <property type="entry name" value="Sig_transdc_His_kin_sub3_dim/P"/>
</dbReference>
<dbReference type="GO" id="GO:0000155">
    <property type="term" value="F:phosphorelay sensor kinase activity"/>
    <property type="evidence" value="ECO:0007669"/>
    <property type="project" value="InterPro"/>
</dbReference>
<dbReference type="InterPro" id="IPR055558">
    <property type="entry name" value="DUF7134"/>
</dbReference>